<dbReference type="AlphaFoldDB" id="A0A2P2IXZ9"/>
<keyword evidence="1" id="KW-0732">Signal</keyword>
<feature type="chain" id="PRO_5015147526" evidence="1">
    <location>
        <begin position="19"/>
        <end position="60"/>
    </location>
</feature>
<evidence type="ECO:0000313" key="2">
    <source>
        <dbReference type="EMBL" id="MBW86072.1"/>
    </source>
</evidence>
<name>A0A2P2IXZ9_RHIMU</name>
<sequence length="60" mass="6452">MRQVVAALFPVLPSWIWSLEPWTASDLALTARFSAPTTLSLDSLAPETTGPKGITPKVQS</sequence>
<feature type="signal peptide" evidence="1">
    <location>
        <begin position="1"/>
        <end position="18"/>
    </location>
</feature>
<proteinExistence type="predicted"/>
<reference evidence="2" key="1">
    <citation type="submission" date="2018-02" db="EMBL/GenBank/DDBJ databases">
        <title>Rhizophora mucronata_Transcriptome.</title>
        <authorList>
            <person name="Meera S.P."/>
            <person name="Sreeshan A."/>
            <person name="Augustine A."/>
        </authorList>
    </citation>
    <scope>NUCLEOTIDE SEQUENCE</scope>
    <source>
        <tissue evidence="2">Leaf</tissue>
    </source>
</reference>
<organism evidence="2">
    <name type="scientific">Rhizophora mucronata</name>
    <name type="common">Asiatic mangrove</name>
    <dbReference type="NCBI Taxonomy" id="61149"/>
    <lineage>
        <taxon>Eukaryota</taxon>
        <taxon>Viridiplantae</taxon>
        <taxon>Streptophyta</taxon>
        <taxon>Embryophyta</taxon>
        <taxon>Tracheophyta</taxon>
        <taxon>Spermatophyta</taxon>
        <taxon>Magnoliopsida</taxon>
        <taxon>eudicotyledons</taxon>
        <taxon>Gunneridae</taxon>
        <taxon>Pentapetalae</taxon>
        <taxon>rosids</taxon>
        <taxon>fabids</taxon>
        <taxon>Malpighiales</taxon>
        <taxon>Rhizophoraceae</taxon>
        <taxon>Rhizophora</taxon>
    </lineage>
</organism>
<dbReference type="EMBL" id="GGEC01005589">
    <property type="protein sequence ID" value="MBW86072.1"/>
    <property type="molecule type" value="Transcribed_RNA"/>
</dbReference>
<protein>
    <submittedName>
        <fullName evidence="2">Uncharacterized protein</fullName>
    </submittedName>
</protein>
<evidence type="ECO:0000256" key="1">
    <source>
        <dbReference type="SAM" id="SignalP"/>
    </source>
</evidence>
<accession>A0A2P2IXZ9</accession>